<feature type="transmembrane region" description="Helical" evidence="1">
    <location>
        <begin position="153"/>
        <end position="175"/>
    </location>
</feature>
<feature type="transmembrane region" description="Helical" evidence="1">
    <location>
        <begin position="294"/>
        <end position="314"/>
    </location>
</feature>
<organism evidence="2 3">
    <name type="scientific">Thermus filiformis</name>
    <dbReference type="NCBI Taxonomy" id="276"/>
    <lineage>
        <taxon>Bacteria</taxon>
        <taxon>Thermotogati</taxon>
        <taxon>Deinococcota</taxon>
        <taxon>Deinococci</taxon>
        <taxon>Thermales</taxon>
        <taxon>Thermaceae</taxon>
        <taxon>Thermus</taxon>
    </lineage>
</organism>
<accession>A0A0A2XCV0</accession>
<evidence type="ECO:0000256" key="1">
    <source>
        <dbReference type="SAM" id="Phobius"/>
    </source>
</evidence>
<feature type="transmembrane region" description="Helical" evidence="1">
    <location>
        <begin position="240"/>
        <end position="259"/>
    </location>
</feature>
<keyword evidence="3" id="KW-1185">Reference proteome</keyword>
<dbReference type="AlphaFoldDB" id="A0A0A2XCV0"/>
<sequence length="317" mass="32635">MNRVLPENRVLLFGSLVLPLLAALLLALFAWPAVRSGPHGLPVGAVAPQGLRENFPALLDRLSPGGFSVRFYEGVEEAQAALKRREVYGVFFVDPAAQAFRVYLASAASPQVAQLLRQIAEVLGSLPAPMGFGRPEVLDLVPARPEDPRQAGLGASGLPLLLGGVLGGVLLGLGLSSRGARLLGALLFPLLTGFAVAWVLHAYGTLGGSLGTNALAAALAVAAIQLFVGGMAAQLGVRGLALAVLTFFLTNPFAPLAGAPEMLPSPWGTFGLLFPLGAYGVLMRSVAFFGGAGAGVALGALSFWALVGLGLLLWSKK</sequence>
<evidence type="ECO:0000313" key="2">
    <source>
        <dbReference type="EMBL" id="KGQ22999.1"/>
    </source>
</evidence>
<keyword evidence="1" id="KW-0472">Membrane</keyword>
<dbReference type="OrthoDB" id="2151407at2"/>
<evidence type="ECO:0000313" key="3">
    <source>
        <dbReference type="Proteomes" id="UP000030364"/>
    </source>
</evidence>
<feature type="transmembrane region" description="Helical" evidence="1">
    <location>
        <begin position="210"/>
        <end position="228"/>
    </location>
</feature>
<dbReference type="PATRIC" id="fig|276.5.peg.153"/>
<keyword evidence="1" id="KW-0812">Transmembrane</keyword>
<feature type="transmembrane region" description="Helical" evidence="1">
    <location>
        <begin position="182"/>
        <end position="204"/>
    </location>
</feature>
<name>A0A0A2XCV0_THEFI</name>
<reference evidence="2 3" key="1">
    <citation type="journal article" date="2015" name="Genome Announc.">
        <title>Draft Genome Sequence of the Thermophile Thermus filiformis ATCC 43280, Producer of Carotenoid-(Di)glucoside-Branched Fatty Acid (Di)esters and Source of Hyperthermostable Enzymes of Biotechnological Interest.</title>
        <authorList>
            <person name="Mandelli F."/>
            <person name="Oliveira Ramires B."/>
            <person name="Couger M.B."/>
            <person name="Paixao D.A."/>
            <person name="Camilo C.M."/>
            <person name="Polikarpov I."/>
            <person name="Prade R."/>
            <person name="Riano-Pachon D.M."/>
            <person name="Squina F.M."/>
        </authorList>
    </citation>
    <scope>NUCLEOTIDE SEQUENCE [LARGE SCALE GENOMIC DNA]</scope>
    <source>
        <strain evidence="2 3">ATCC 43280</strain>
    </source>
</reference>
<dbReference type="Proteomes" id="UP000030364">
    <property type="component" value="Unassembled WGS sequence"/>
</dbReference>
<proteinExistence type="predicted"/>
<dbReference type="EMBL" id="JPSL02000040">
    <property type="protein sequence ID" value="KGQ22999.1"/>
    <property type="molecule type" value="Genomic_DNA"/>
</dbReference>
<dbReference type="STRING" id="276.THFILI_11140"/>
<comment type="caution">
    <text evidence="2">The sequence shown here is derived from an EMBL/GenBank/DDBJ whole genome shotgun (WGS) entry which is preliminary data.</text>
</comment>
<gene>
    <name evidence="2" type="ORF">THFILI_11140</name>
</gene>
<protein>
    <submittedName>
        <fullName evidence="2">Uncharacterized protein</fullName>
    </submittedName>
</protein>
<dbReference type="RefSeq" id="WP_038060573.1">
    <property type="nucleotide sequence ID" value="NZ_JPSL02000040.1"/>
</dbReference>
<keyword evidence="1" id="KW-1133">Transmembrane helix</keyword>